<feature type="binding site" evidence="2">
    <location>
        <begin position="481"/>
        <end position="484"/>
    </location>
    <ligand>
        <name>meso-2,6-diaminopimelate</name>
        <dbReference type="ChEBI" id="CHEBI:57791"/>
    </ligand>
</feature>
<feature type="binding site" evidence="2">
    <location>
        <position position="532"/>
    </location>
    <ligand>
        <name>meso-2,6-diaminopimelate</name>
        <dbReference type="ChEBI" id="CHEBI:57791"/>
    </ligand>
</feature>
<feature type="binding site" evidence="2">
    <location>
        <position position="536"/>
    </location>
    <ligand>
        <name>meso-2,6-diaminopimelate</name>
        <dbReference type="ChEBI" id="CHEBI:57791"/>
    </ligand>
</feature>
<dbReference type="EMBL" id="WFLM01000003">
    <property type="protein sequence ID" value="KAB8038881.1"/>
    <property type="molecule type" value="Genomic_DNA"/>
</dbReference>
<comment type="PTM">
    <text evidence="2">Carboxylation is probably crucial for Mg(2+) binding and, consequently, for the gamma-phosphate positioning of ATP.</text>
</comment>
<feature type="domain" description="Mur ligase central" evidence="5">
    <location>
        <begin position="151"/>
        <end position="376"/>
    </location>
</feature>
<comment type="subcellular location">
    <subcellularLocation>
        <location evidence="2 3">Cytoplasm</location>
    </subcellularLocation>
</comment>
<dbReference type="SUPFAM" id="SSF53244">
    <property type="entry name" value="MurD-like peptide ligases, peptide-binding domain"/>
    <property type="match status" value="1"/>
</dbReference>
<dbReference type="InterPro" id="IPR036565">
    <property type="entry name" value="Mur-like_cat_sf"/>
</dbReference>
<dbReference type="RefSeq" id="WP_153420278.1">
    <property type="nucleotide sequence ID" value="NZ_WFLM01000003.1"/>
</dbReference>
<organism evidence="6 7">
    <name type="scientific">Silvanigrella paludirubra</name>
    <dbReference type="NCBI Taxonomy" id="2499159"/>
    <lineage>
        <taxon>Bacteria</taxon>
        <taxon>Pseudomonadati</taxon>
        <taxon>Bdellovibrionota</taxon>
        <taxon>Oligoflexia</taxon>
        <taxon>Silvanigrellales</taxon>
        <taxon>Silvanigrellaceae</taxon>
        <taxon>Silvanigrella</taxon>
    </lineage>
</organism>
<dbReference type="Proteomes" id="UP000437748">
    <property type="component" value="Unassembled WGS sequence"/>
</dbReference>
<evidence type="ECO:0000313" key="7">
    <source>
        <dbReference type="Proteomes" id="UP000437748"/>
    </source>
</evidence>
<dbReference type="GO" id="GO:0008765">
    <property type="term" value="F:UDP-N-acetylmuramoylalanyl-D-glutamate-2,6-diaminopimelate ligase activity"/>
    <property type="evidence" value="ECO:0007669"/>
    <property type="project" value="UniProtKB-UniRule"/>
</dbReference>
<dbReference type="EC" id="6.3.2.13" evidence="2"/>
<dbReference type="InterPro" id="IPR005761">
    <property type="entry name" value="UDP-N-AcMur-Glu-dNH2Pim_ligase"/>
</dbReference>
<dbReference type="Gene3D" id="3.90.190.20">
    <property type="entry name" value="Mur ligase, C-terminal domain"/>
    <property type="match status" value="1"/>
</dbReference>
<gene>
    <name evidence="2" type="primary">murE</name>
    <name evidence="6" type="ORF">GCL60_08470</name>
</gene>
<dbReference type="PANTHER" id="PTHR23135:SF4">
    <property type="entry name" value="UDP-N-ACETYLMURAMOYL-L-ALANYL-D-GLUTAMATE--2,6-DIAMINOPIMELATE LIGASE MURE HOMOLOG, CHLOROPLASTIC"/>
    <property type="match status" value="1"/>
</dbReference>
<dbReference type="Gene3D" id="3.40.1190.10">
    <property type="entry name" value="Mur-like, catalytic domain"/>
    <property type="match status" value="1"/>
</dbReference>
<dbReference type="Pfam" id="PF02875">
    <property type="entry name" value="Mur_ligase_C"/>
    <property type="match status" value="1"/>
</dbReference>
<feature type="short sequence motif" description="Meso-diaminopimelate recognition motif" evidence="2">
    <location>
        <begin position="481"/>
        <end position="484"/>
    </location>
</feature>
<evidence type="ECO:0000256" key="3">
    <source>
        <dbReference type="RuleBase" id="RU004135"/>
    </source>
</evidence>
<dbReference type="NCBIfam" id="NF001126">
    <property type="entry name" value="PRK00139.1-4"/>
    <property type="match status" value="1"/>
</dbReference>
<feature type="binding site" evidence="2">
    <location>
        <position position="47"/>
    </location>
    <ligand>
        <name>UDP-N-acetyl-alpha-D-muramoyl-L-alanyl-D-glutamate</name>
        <dbReference type="ChEBI" id="CHEBI:83900"/>
    </ligand>
</feature>
<keyword evidence="2" id="KW-0547">Nucleotide-binding</keyword>
<feature type="binding site" evidence="2">
    <location>
        <position position="224"/>
    </location>
    <ligand>
        <name>UDP-N-acetyl-alpha-D-muramoyl-L-alanyl-D-glutamate</name>
        <dbReference type="ChEBI" id="CHEBI:83900"/>
    </ligand>
</feature>
<feature type="binding site" evidence="2">
    <location>
        <begin position="197"/>
        <end position="198"/>
    </location>
    <ligand>
        <name>UDP-N-acetyl-alpha-D-muramoyl-L-alanyl-D-glutamate</name>
        <dbReference type="ChEBI" id="CHEBI:83900"/>
    </ligand>
</feature>
<keyword evidence="2" id="KW-0460">Magnesium</keyword>
<dbReference type="GO" id="GO:0000287">
    <property type="term" value="F:magnesium ion binding"/>
    <property type="evidence" value="ECO:0007669"/>
    <property type="project" value="UniProtKB-UniRule"/>
</dbReference>
<dbReference type="GO" id="GO:0071555">
    <property type="term" value="P:cell wall organization"/>
    <property type="evidence" value="ECO:0007669"/>
    <property type="project" value="UniProtKB-KW"/>
</dbReference>
<comment type="cofactor">
    <cofactor evidence="2">
        <name>Mg(2+)</name>
        <dbReference type="ChEBI" id="CHEBI:18420"/>
    </cofactor>
</comment>
<dbReference type="GO" id="GO:0005524">
    <property type="term" value="F:ATP binding"/>
    <property type="evidence" value="ECO:0007669"/>
    <property type="project" value="UniProtKB-UniRule"/>
</dbReference>
<dbReference type="GO" id="GO:0008360">
    <property type="term" value="P:regulation of cell shape"/>
    <property type="evidence" value="ECO:0007669"/>
    <property type="project" value="UniProtKB-KW"/>
</dbReference>
<evidence type="ECO:0000259" key="5">
    <source>
        <dbReference type="Pfam" id="PF08245"/>
    </source>
</evidence>
<accession>A0A6N6VT93</accession>
<dbReference type="InterPro" id="IPR004101">
    <property type="entry name" value="Mur_ligase_C"/>
</dbReference>
<dbReference type="GO" id="GO:0005737">
    <property type="term" value="C:cytoplasm"/>
    <property type="evidence" value="ECO:0007669"/>
    <property type="project" value="UniProtKB-SubCell"/>
</dbReference>
<dbReference type="PANTHER" id="PTHR23135">
    <property type="entry name" value="MUR LIGASE FAMILY MEMBER"/>
    <property type="match status" value="1"/>
</dbReference>
<dbReference type="GO" id="GO:0009252">
    <property type="term" value="P:peptidoglycan biosynthetic process"/>
    <property type="evidence" value="ECO:0007669"/>
    <property type="project" value="UniProtKB-UniRule"/>
</dbReference>
<evidence type="ECO:0000256" key="2">
    <source>
        <dbReference type="HAMAP-Rule" id="MF_00208"/>
    </source>
</evidence>
<keyword evidence="2" id="KW-0067">ATP-binding</keyword>
<feature type="domain" description="Mur ligase C-terminal" evidence="4">
    <location>
        <begin position="399"/>
        <end position="534"/>
    </location>
</feature>
<keyword evidence="2 3" id="KW-0573">Peptidoglycan synthesis</keyword>
<reference evidence="6 7" key="1">
    <citation type="submission" date="2019-10" db="EMBL/GenBank/DDBJ databases">
        <title>New species of Slilvanegrellaceae.</title>
        <authorList>
            <person name="Pitt A."/>
            <person name="Hahn M.W."/>
        </authorList>
    </citation>
    <scope>NUCLEOTIDE SEQUENCE [LARGE SCALE GENOMIC DNA]</scope>
    <source>
        <strain evidence="6 7">SP-Ram-0.45-NSY-1</strain>
    </source>
</reference>
<feature type="binding site" evidence="2">
    <location>
        <begin position="153"/>
        <end position="159"/>
    </location>
    <ligand>
        <name>ATP</name>
        <dbReference type="ChEBI" id="CHEBI:30616"/>
    </ligand>
</feature>
<dbReference type="GO" id="GO:0051301">
    <property type="term" value="P:cell division"/>
    <property type="evidence" value="ECO:0007669"/>
    <property type="project" value="UniProtKB-KW"/>
</dbReference>
<dbReference type="HAMAP" id="MF_00208">
    <property type="entry name" value="MurE"/>
    <property type="match status" value="1"/>
</dbReference>
<keyword evidence="2 3" id="KW-0131">Cell cycle</keyword>
<keyword evidence="2 3" id="KW-0961">Cell wall biogenesis/degradation</keyword>
<comment type="caution">
    <text evidence="6">The sequence shown here is derived from an EMBL/GenBank/DDBJ whole genome shotgun (WGS) entry which is preliminary data.</text>
</comment>
<protein>
    <recommendedName>
        <fullName evidence="2">UDP-N-acetylmuramoyl-L-alanyl-D-glutamate--2,6-diaminopimelate ligase</fullName>
        <ecNumber evidence="2">6.3.2.13</ecNumber>
    </recommendedName>
    <alternativeName>
        <fullName evidence="2">Meso-A2pm-adding enzyme</fullName>
    </alternativeName>
    <alternativeName>
        <fullName evidence="2">Meso-diaminopimelate-adding enzyme</fullName>
    </alternativeName>
    <alternativeName>
        <fullName evidence="2">UDP-MurNAc-L-Ala-D-Glu:meso-diaminopimelate ligase</fullName>
    </alternativeName>
    <alternativeName>
        <fullName evidence="2">UDP-MurNAc-tripeptide synthetase</fullName>
    </alternativeName>
    <alternativeName>
        <fullName evidence="2">UDP-N-acetylmuramyl-tripeptide synthetase</fullName>
    </alternativeName>
</protein>
<proteinExistence type="inferred from homology"/>
<dbReference type="UniPathway" id="UPA00219"/>
<keyword evidence="2" id="KW-0963">Cytoplasm</keyword>
<dbReference type="OrthoDB" id="5287761at2"/>
<dbReference type="Pfam" id="PF08245">
    <property type="entry name" value="Mur_ligase_M"/>
    <property type="match status" value="1"/>
</dbReference>
<keyword evidence="2 3" id="KW-0132">Cell division</keyword>
<evidence type="ECO:0000313" key="6">
    <source>
        <dbReference type="EMBL" id="KAB8038881.1"/>
    </source>
</evidence>
<feature type="binding site" evidence="2">
    <location>
        <position position="232"/>
    </location>
    <ligand>
        <name>UDP-N-acetyl-alpha-D-muramoyl-L-alanyl-D-glutamate</name>
        <dbReference type="ChEBI" id="CHEBI:83900"/>
    </ligand>
</feature>
<comment type="similarity">
    <text evidence="1 2">Belongs to the MurCDEF family. MurE subfamily.</text>
</comment>
<comment type="pathway">
    <text evidence="2 3">Cell wall biogenesis; peptidoglycan biosynthesis.</text>
</comment>
<name>A0A6N6VT93_9BACT</name>
<keyword evidence="2 6" id="KW-0436">Ligase</keyword>
<sequence>MSFNYKIEIPRCTLENAIYVLKNEDLLVNDIAINNKLESPLDIIINSNELKKFKVNEDLLKEESFIYIARVGKKFDGHSLIEKILSSKNYFIGNEENVLDLAKKNNYSEDLLLKIINNPYFIKVKNTEKSINLLFEKCYQINNEHFNTIAVTGTNGKTSVVQLCSQIFELLTAKSCLRIGTLGLQIGEYSMESSHVTTPDYPALLSIINLCKKNNIDKIVMEATSHGLLEKRLGNWKVNTAIFTNLTQDHLDYHGTMENYRNAKLKLFDEYLNESGCAIICTNNFDWEFFAKHAARNKRTLIGVGNENISKSFFSTFKNLYKSLLYLSITDQKSSLKGISGTLILKDCHKIIESEYFSAPIIGNFQFDNIMCSIAAMINDGFKISEISKKLANIKNIPGRLEIIKHKTEIDNKFPTVLVDYAHSPDALEKAILVCKNILSLEGRGKLITVFGCGGDRDKTKRPIMGKIASTLSDKVIVTSDNPRKEDPGKIIDDIFTGINSNYNCFRESDRKKAIEFAIQSAEQFDLILVAGKGHEDYQIIGETKYPFSDSQIALSILSKEN</sequence>
<dbReference type="AlphaFoldDB" id="A0A6N6VT93"/>
<evidence type="ECO:0000256" key="1">
    <source>
        <dbReference type="ARBA" id="ARBA00005898"/>
    </source>
</evidence>
<comment type="function">
    <text evidence="2">Catalyzes the addition of meso-diaminopimelic acid to the nucleotide precursor UDP-N-acetylmuramoyl-L-alanyl-D-glutamate (UMAG) in the biosynthesis of bacterial cell-wall peptidoglycan.</text>
</comment>
<feature type="modified residue" description="N6-carboxylysine" evidence="2">
    <location>
        <position position="264"/>
    </location>
</feature>
<dbReference type="InterPro" id="IPR013221">
    <property type="entry name" value="Mur_ligase_cen"/>
</dbReference>
<comment type="catalytic activity">
    <reaction evidence="2">
        <text>UDP-N-acetyl-alpha-D-muramoyl-L-alanyl-D-glutamate + meso-2,6-diaminopimelate + ATP = UDP-N-acetyl-alpha-D-muramoyl-L-alanyl-gamma-D-glutamyl-meso-2,6-diaminopimelate + ADP + phosphate + H(+)</text>
        <dbReference type="Rhea" id="RHEA:23676"/>
        <dbReference type="ChEBI" id="CHEBI:15378"/>
        <dbReference type="ChEBI" id="CHEBI:30616"/>
        <dbReference type="ChEBI" id="CHEBI:43474"/>
        <dbReference type="ChEBI" id="CHEBI:57791"/>
        <dbReference type="ChEBI" id="CHEBI:83900"/>
        <dbReference type="ChEBI" id="CHEBI:83905"/>
        <dbReference type="ChEBI" id="CHEBI:456216"/>
        <dbReference type="EC" id="6.3.2.13"/>
    </reaction>
</comment>
<evidence type="ECO:0000259" key="4">
    <source>
        <dbReference type="Pfam" id="PF02875"/>
    </source>
</evidence>
<keyword evidence="2 3" id="KW-0133">Cell shape</keyword>
<dbReference type="InterPro" id="IPR036615">
    <property type="entry name" value="Mur_ligase_C_dom_sf"/>
</dbReference>
<feature type="binding site" evidence="2">
    <location>
        <position position="457"/>
    </location>
    <ligand>
        <name>meso-2,6-diaminopimelate</name>
        <dbReference type="ChEBI" id="CHEBI:57791"/>
    </ligand>
</feature>
<dbReference type="NCBIfam" id="TIGR01085">
    <property type="entry name" value="murE"/>
    <property type="match status" value="1"/>
</dbReference>
<dbReference type="SUPFAM" id="SSF53623">
    <property type="entry name" value="MurD-like peptide ligases, catalytic domain"/>
    <property type="match status" value="1"/>
</dbReference>
<keyword evidence="7" id="KW-1185">Reference proteome</keyword>
<comment type="caution">
    <text evidence="2">Lacks conserved residue(s) required for the propagation of feature annotation.</text>
</comment>